<sequence>MYDKDKRPARNMRHYPRLNPVHPHNKKLFALRKKERIKMMEVPKSQETSPRWIYGKIPSFNKAFNRTYILALKYMQKEDIKDILEEVVVPGAEYPNAWHEEHKPRIWFLTKEEDLHFNHPENPTDIEMDQVKEGADMDAEGADMDTKGADVDTKGEDMDADEEDIDVDGNDEDAEGDDEDAEGDDMDAKGADQRSREAESPDSGMEQLGGDGSQLTAIDAFMQTQSSLL</sequence>
<reference evidence="2 3" key="1">
    <citation type="submission" date="2014-04" db="EMBL/GenBank/DDBJ databases">
        <authorList>
            <consortium name="DOE Joint Genome Institute"/>
            <person name="Kuo A."/>
            <person name="Kohler A."/>
            <person name="Jargeat P."/>
            <person name="Nagy L.G."/>
            <person name="Floudas D."/>
            <person name="Copeland A."/>
            <person name="Barry K.W."/>
            <person name="Cichocki N."/>
            <person name="Veneault-Fourrey C."/>
            <person name="LaButti K."/>
            <person name="Lindquist E.A."/>
            <person name="Lipzen A."/>
            <person name="Lundell T."/>
            <person name="Morin E."/>
            <person name="Murat C."/>
            <person name="Sun H."/>
            <person name="Tunlid A."/>
            <person name="Henrissat B."/>
            <person name="Grigoriev I.V."/>
            <person name="Hibbett D.S."/>
            <person name="Martin F."/>
            <person name="Nordberg H.P."/>
            <person name="Cantor M.N."/>
            <person name="Hua S.X."/>
        </authorList>
    </citation>
    <scope>NUCLEOTIDE SEQUENCE [LARGE SCALE GENOMIC DNA]</scope>
    <source>
        <strain evidence="2 3">Ve08.2h10</strain>
    </source>
</reference>
<dbReference type="AlphaFoldDB" id="A0A0D0DB63"/>
<protein>
    <submittedName>
        <fullName evidence="2">Uncharacterized protein</fullName>
    </submittedName>
</protein>
<feature type="compositionally biased region" description="Basic and acidic residues" evidence="1">
    <location>
        <begin position="144"/>
        <end position="157"/>
    </location>
</feature>
<dbReference type="EMBL" id="KN826815">
    <property type="protein sequence ID" value="KIK77839.1"/>
    <property type="molecule type" value="Genomic_DNA"/>
</dbReference>
<gene>
    <name evidence="2" type="ORF">PAXRUDRAFT_17239</name>
</gene>
<feature type="region of interest" description="Disordered" evidence="1">
    <location>
        <begin position="140"/>
        <end position="229"/>
    </location>
</feature>
<reference evidence="3" key="2">
    <citation type="submission" date="2015-01" db="EMBL/GenBank/DDBJ databases">
        <title>Evolutionary Origins and Diversification of the Mycorrhizal Mutualists.</title>
        <authorList>
            <consortium name="DOE Joint Genome Institute"/>
            <consortium name="Mycorrhizal Genomics Consortium"/>
            <person name="Kohler A."/>
            <person name="Kuo A."/>
            <person name="Nagy L.G."/>
            <person name="Floudas D."/>
            <person name="Copeland A."/>
            <person name="Barry K.W."/>
            <person name="Cichocki N."/>
            <person name="Veneault-Fourrey C."/>
            <person name="LaButti K."/>
            <person name="Lindquist E.A."/>
            <person name="Lipzen A."/>
            <person name="Lundell T."/>
            <person name="Morin E."/>
            <person name="Murat C."/>
            <person name="Riley R."/>
            <person name="Ohm R."/>
            <person name="Sun H."/>
            <person name="Tunlid A."/>
            <person name="Henrissat B."/>
            <person name="Grigoriev I.V."/>
            <person name="Hibbett D.S."/>
            <person name="Martin F."/>
        </authorList>
    </citation>
    <scope>NUCLEOTIDE SEQUENCE [LARGE SCALE GENOMIC DNA]</scope>
    <source>
        <strain evidence="3">Ve08.2h10</strain>
    </source>
</reference>
<evidence type="ECO:0000256" key="1">
    <source>
        <dbReference type="SAM" id="MobiDB-lite"/>
    </source>
</evidence>
<accession>A0A0D0DB63</accession>
<feature type="compositionally biased region" description="Basic and acidic residues" evidence="1">
    <location>
        <begin position="186"/>
        <end position="199"/>
    </location>
</feature>
<name>A0A0D0DB63_9AGAM</name>
<dbReference type="InParanoid" id="A0A0D0DB63"/>
<evidence type="ECO:0000313" key="2">
    <source>
        <dbReference type="EMBL" id="KIK77839.1"/>
    </source>
</evidence>
<organism evidence="2 3">
    <name type="scientific">Paxillus rubicundulus Ve08.2h10</name>
    <dbReference type="NCBI Taxonomy" id="930991"/>
    <lineage>
        <taxon>Eukaryota</taxon>
        <taxon>Fungi</taxon>
        <taxon>Dikarya</taxon>
        <taxon>Basidiomycota</taxon>
        <taxon>Agaricomycotina</taxon>
        <taxon>Agaricomycetes</taxon>
        <taxon>Agaricomycetidae</taxon>
        <taxon>Boletales</taxon>
        <taxon>Paxilineae</taxon>
        <taxon>Paxillaceae</taxon>
        <taxon>Paxillus</taxon>
    </lineage>
</organism>
<evidence type="ECO:0000313" key="3">
    <source>
        <dbReference type="Proteomes" id="UP000054538"/>
    </source>
</evidence>
<keyword evidence="3" id="KW-1185">Reference proteome</keyword>
<dbReference type="OrthoDB" id="2660833at2759"/>
<dbReference type="Proteomes" id="UP000054538">
    <property type="component" value="Unassembled WGS sequence"/>
</dbReference>
<dbReference type="HOGENOM" id="CLU_1210180_0_0_1"/>
<feature type="compositionally biased region" description="Acidic residues" evidence="1">
    <location>
        <begin position="158"/>
        <end position="185"/>
    </location>
</feature>
<proteinExistence type="predicted"/>